<dbReference type="InterPro" id="IPR052404">
    <property type="entry name" value="SPP1-like_terminase"/>
</dbReference>
<evidence type="ECO:0000259" key="3">
    <source>
        <dbReference type="Pfam" id="PF10668"/>
    </source>
</evidence>
<dbReference type="InterPro" id="IPR005335">
    <property type="entry name" value="Terminase_ssu"/>
</dbReference>
<evidence type="ECO:0000313" key="4">
    <source>
        <dbReference type="EMBL" id="ARK28784.1"/>
    </source>
</evidence>
<evidence type="ECO:0000313" key="5">
    <source>
        <dbReference type="Proteomes" id="UP000193006"/>
    </source>
</evidence>
<keyword evidence="5" id="KW-1185">Reference proteome</keyword>
<dbReference type="PANTHER" id="PTHR41328:SF3">
    <property type="entry name" value="PBSX PHAGE TERMINASE SMALL SUBUNIT"/>
    <property type="match status" value="1"/>
</dbReference>
<dbReference type="Proteomes" id="UP000193006">
    <property type="component" value="Chromosome"/>
</dbReference>
<dbReference type="KEGG" id="bkw:BkAM31D_02360"/>
<dbReference type="RefSeq" id="WP_066158381.1">
    <property type="nucleotide sequence ID" value="NZ_CP020814.1"/>
</dbReference>
<sequence length="278" mass="31740">MARQRDPRRDEAFEIWKKSKGEKKLKDIAAELGVSDTQVRKWKSQDKWEPAKGNVTNSKSNVTKQKNVPVPVIENDDLNDNQKMFCLYYLKYYNAIKAYQKAYDCDYKSAHSNAHRMMANEGVRTEIQRLKAEQQSGVFLDAQVILQKYMDIAFADITDFLTFGRKEVEVDKGENGEPIMVEVNYVEFKNSHAVDGTIVTEVKQGKDGVSIKLADKMKALEKLEKYVELLSDTQKSKLEEEKLLAETVLTKAKAELVKGSKKDTSLLEALINLRSESE</sequence>
<organism evidence="4 5">
    <name type="scientific">Halalkalibacter krulwichiae</name>
    <dbReference type="NCBI Taxonomy" id="199441"/>
    <lineage>
        <taxon>Bacteria</taxon>
        <taxon>Bacillati</taxon>
        <taxon>Bacillota</taxon>
        <taxon>Bacilli</taxon>
        <taxon>Bacillales</taxon>
        <taxon>Bacillaceae</taxon>
        <taxon>Halalkalibacter</taxon>
    </lineage>
</organism>
<protein>
    <submittedName>
        <fullName evidence="4">Terminase small subunit</fullName>
    </submittedName>
</protein>
<name>A0A1X9M7Y7_9BACI</name>
<dbReference type="AlphaFoldDB" id="A0A1X9M7Y7"/>
<dbReference type="STRING" id="199441.BkAM31D_02360"/>
<accession>A0A1X9M7Y7</accession>
<feature type="domain" description="PBSX phage terminase small subunit-like N-terminal" evidence="3">
    <location>
        <begin position="1"/>
        <end position="66"/>
    </location>
</feature>
<keyword evidence="1" id="KW-1188">Viral release from host cell</keyword>
<dbReference type="InterPro" id="IPR018925">
    <property type="entry name" value="XtmA-like_N"/>
</dbReference>
<dbReference type="GO" id="GO:0051276">
    <property type="term" value="P:chromosome organization"/>
    <property type="evidence" value="ECO:0007669"/>
    <property type="project" value="InterPro"/>
</dbReference>
<dbReference type="EMBL" id="CP020814">
    <property type="protein sequence ID" value="ARK28784.1"/>
    <property type="molecule type" value="Genomic_DNA"/>
</dbReference>
<gene>
    <name evidence="4" type="ORF">BkAM31D_02360</name>
</gene>
<dbReference type="Gene3D" id="1.10.10.1400">
    <property type="entry name" value="Terminase, small subunit, N-terminal DNA-binding domain, HTH motif"/>
    <property type="match status" value="1"/>
</dbReference>
<reference evidence="4 5" key="1">
    <citation type="submission" date="2017-04" db="EMBL/GenBank/DDBJ databases">
        <title>Bacillus krulwichiae AM31D Genome sequencing and assembly.</title>
        <authorList>
            <person name="Krulwich T.A."/>
            <person name="Anastor L."/>
            <person name="Ehrlich R."/>
            <person name="Ehrlich G.D."/>
            <person name="Janto B."/>
        </authorList>
    </citation>
    <scope>NUCLEOTIDE SEQUENCE [LARGE SCALE GENOMIC DNA]</scope>
    <source>
        <strain evidence="4 5">AM31D</strain>
    </source>
</reference>
<keyword evidence="2" id="KW-0231">Viral genome packaging</keyword>
<evidence type="ECO:0000256" key="2">
    <source>
        <dbReference type="ARBA" id="ARBA00023219"/>
    </source>
</evidence>
<dbReference type="InterPro" id="IPR038713">
    <property type="entry name" value="Terminase_Gp1_N_sf"/>
</dbReference>
<dbReference type="Pfam" id="PF10668">
    <property type="entry name" value="Phage_terminase"/>
    <property type="match status" value="1"/>
</dbReference>
<dbReference type="PANTHER" id="PTHR41328">
    <property type="entry name" value="TERMINASE SMALL SUBUNIT-RELATED"/>
    <property type="match status" value="1"/>
</dbReference>
<evidence type="ECO:0000256" key="1">
    <source>
        <dbReference type="ARBA" id="ARBA00022612"/>
    </source>
</evidence>
<dbReference type="Pfam" id="PF03592">
    <property type="entry name" value="Terminase_2"/>
    <property type="match status" value="1"/>
</dbReference>
<proteinExistence type="predicted"/>